<dbReference type="AlphaFoldDB" id="A0A1M5EFC3"/>
<evidence type="ECO:0000313" key="8">
    <source>
        <dbReference type="EMBL" id="SHF77928.1"/>
    </source>
</evidence>
<keyword evidence="6" id="KW-0479">Metal-binding</keyword>
<dbReference type="InterPro" id="IPR018234">
    <property type="entry name" value="GTP_CycHdrlase_I_CS"/>
</dbReference>
<dbReference type="HAMAP" id="MF_00223">
    <property type="entry name" value="FolE"/>
    <property type="match status" value="1"/>
</dbReference>
<dbReference type="Proteomes" id="UP000184036">
    <property type="component" value="Unassembled WGS sequence"/>
</dbReference>
<evidence type="ECO:0000256" key="1">
    <source>
        <dbReference type="ARBA" id="ARBA00001052"/>
    </source>
</evidence>
<gene>
    <name evidence="6" type="primary">folE</name>
    <name evidence="8" type="ORF">SAMN05444396_101350</name>
</gene>
<keyword evidence="6" id="KW-0547">Nucleotide-binding</keyword>
<dbReference type="EMBL" id="FQWE01000001">
    <property type="protein sequence ID" value="SHF77928.1"/>
    <property type="molecule type" value="Genomic_DNA"/>
</dbReference>
<dbReference type="PANTHER" id="PTHR11109:SF7">
    <property type="entry name" value="GTP CYCLOHYDROLASE 1"/>
    <property type="match status" value="1"/>
</dbReference>
<evidence type="ECO:0000256" key="2">
    <source>
        <dbReference type="ARBA" id="ARBA00005080"/>
    </source>
</evidence>
<evidence type="ECO:0000256" key="6">
    <source>
        <dbReference type="HAMAP-Rule" id="MF_00223"/>
    </source>
</evidence>
<dbReference type="GO" id="GO:0003934">
    <property type="term" value="F:GTP cyclohydrolase I activity"/>
    <property type="evidence" value="ECO:0007669"/>
    <property type="project" value="UniProtKB-UniRule"/>
</dbReference>
<comment type="subunit">
    <text evidence="6">Homopolymer.</text>
</comment>
<dbReference type="GO" id="GO:0005525">
    <property type="term" value="F:GTP binding"/>
    <property type="evidence" value="ECO:0007669"/>
    <property type="project" value="UniProtKB-KW"/>
</dbReference>
<feature type="binding site" evidence="6">
    <location>
        <position position="163"/>
    </location>
    <ligand>
        <name>Zn(2+)</name>
        <dbReference type="ChEBI" id="CHEBI:29105"/>
    </ligand>
</feature>
<dbReference type="InterPro" id="IPR043134">
    <property type="entry name" value="GTP-CH-I_N"/>
</dbReference>
<keyword evidence="5 6" id="KW-0378">Hydrolase</keyword>
<feature type="binding site" evidence="6">
    <location>
        <position position="92"/>
    </location>
    <ligand>
        <name>Zn(2+)</name>
        <dbReference type="ChEBI" id="CHEBI:29105"/>
    </ligand>
</feature>
<dbReference type="OrthoDB" id="9801207at2"/>
<dbReference type="InterPro" id="IPR001474">
    <property type="entry name" value="GTP_CycHdrlase_I"/>
</dbReference>
<dbReference type="NCBIfam" id="NF006825">
    <property type="entry name" value="PRK09347.1-2"/>
    <property type="match status" value="1"/>
</dbReference>
<feature type="domain" description="GTP cyclohydrolase I" evidence="7">
    <location>
        <begin position="26"/>
        <end position="197"/>
    </location>
</feature>
<dbReference type="PROSITE" id="PS00859">
    <property type="entry name" value="GTP_CYCLOHYDROL_1_1"/>
    <property type="match status" value="1"/>
</dbReference>
<evidence type="ECO:0000256" key="4">
    <source>
        <dbReference type="ARBA" id="ARBA00022563"/>
    </source>
</evidence>
<proteinExistence type="inferred from homology"/>
<dbReference type="GO" id="GO:0046654">
    <property type="term" value="P:tetrahydrofolate biosynthetic process"/>
    <property type="evidence" value="ECO:0007669"/>
    <property type="project" value="UniProtKB-UniRule"/>
</dbReference>
<dbReference type="RefSeq" id="WP_072987386.1">
    <property type="nucleotide sequence ID" value="NZ_FQWE01000001.1"/>
</dbReference>
<protein>
    <recommendedName>
        <fullName evidence="6">GTP cyclohydrolase 1</fullName>
        <ecNumber evidence="6">3.5.4.16</ecNumber>
    </recommendedName>
    <alternativeName>
        <fullName evidence="6">GTP cyclohydrolase I</fullName>
        <shortName evidence="6">GTP-CH-I</shortName>
    </alternativeName>
</protein>
<feature type="binding site" evidence="6">
    <location>
        <position position="95"/>
    </location>
    <ligand>
        <name>Zn(2+)</name>
        <dbReference type="ChEBI" id="CHEBI:29105"/>
    </ligand>
</feature>
<dbReference type="PANTHER" id="PTHR11109">
    <property type="entry name" value="GTP CYCLOHYDROLASE I"/>
    <property type="match status" value="1"/>
</dbReference>
<dbReference type="FunFam" id="3.30.1130.10:FF:000001">
    <property type="entry name" value="GTP cyclohydrolase 1"/>
    <property type="match status" value="1"/>
</dbReference>
<dbReference type="GO" id="GO:0008270">
    <property type="term" value="F:zinc ion binding"/>
    <property type="evidence" value="ECO:0007669"/>
    <property type="project" value="UniProtKB-UniRule"/>
</dbReference>
<comment type="similarity">
    <text evidence="3 6">Belongs to the GTP cyclohydrolase I family.</text>
</comment>
<keyword evidence="6" id="KW-0862">Zinc</keyword>
<dbReference type="UniPathway" id="UPA00848">
    <property type="reaction ID" value="UER00151"/>
</dbReference>
<dbReference type="Gene3D" id="1.10.286.10">
    <property type="match status" value="1"/>
</dbReference>
<dbReference type="SUPFAM" id="SSF55620">
    <property type="entry name" value="Tetrahydrobiopterin biosynthesis enzymes-like"/>
    <property type="match status" value="1"/>
</dbReference>
<reference evidence="9" key="1">
    <citation type="submission" date="2016-11" db="EMBL/GenBank/DDBJ databases">
        <authorList>
            <person name="Varghese N."/>
            <person name="Submissions S."/>
        </authorList>
    </citation>
    <scope>NUCLEOTIDE SEQUENCE [LARGE SCALE GENOMIC DNA]</scope>
    <source>
        <strain evidence="9">DSM 19741</strain>
    </source>
</reference>
<evidence type="ECO:0000256" key="5">
    <source>
        <dbReference type="ARBA" id="ARBA00022801"/>
    </source>
</evidence>
<dbReference type="PROSITE" id="PS00860">
    <property type="entry name" value="GTP_CYCLOHYDROL_1_2"/>
    <property type="match status" value="1"/>
</dbReference>
<dbReference type="GO" id="GO:0005737">
    <property type="term" value="C:cytoplasm"/>
    <property type="evidence" value="ECO:0007669"/>
    <property type="project" value="TreeGrafter"/>
</dbReference>
<keyword evidence="6" id="KW-0342">GTP-binding</keyword>
<sequence>MIKEMKSYEKIEQYDPEITEALAGNYKIIIDGLGEDVTREGLEKTPERVAKAMQYLTHGYGLDPLEILKSAMFTEDHRQMIVVKDIEVYSMCEHHMLPFFGKAHVAYIPNGKIVGLSKIPRVVDAFARRMQVQERLTDQIKDCIQEALNPLGVAVVIEAQHMCMQMRGIQKQNSVTTTSSFTGAFEKNKTRKEFISLLSNKLS</sequence>
<keyword evidence="9" id="KW-1185">Reference proteome</keyword>
<dbReference type="InterPro" id="IPR020602">
    <property type="entry name" value="GTP_CycHdrlase_I_dom"/>
</dbReference>
<dbReference type="NCBIfam" id="TIGR00063">
    <property type="entry name" value="folE"/>
    <property type="match status" value="1"/>
</dbReference>
<evidence type="ECO:0000313" key="9">
    <source>
        <dbReference type="Proteomes" id="UP000184036"/>
    </source>
</evidence>
<dbReference type="EC" id="3.5.4.16" evidence="6"/>
<name>A0A1M5EFC3_9FLAO</name>
<organism evidence="8 9">
    <name type="scientific">Flavobacterium segetis</name>
    <dbReference type="NCBI Taxonomy" id="271157"/>
    <lineage>
        <taxon>Bacteria</taxon>
        <taxon>Pseudomonadati</taxon>
        <taxon>Bacteroidota</taxon>
        <taxon>Flavobacteriia</taxon>
        <taxon>Flavobacteriales</taxon>
        <taxon>Flavobacteriaceae</taxon>
        <taxon>Flavobacterium</taxon>
    </lineage>
</organism>
<dbReference type="Gene3D" id="3.30.1130.10">
    <property type="match status" value="1"/>
</dbReference>
<keyword evidence="4 6" id="KW-0554">One-carbon metabolism</keyword>
<comment type="pathway">
    <text evidence="2 6">Cofactor biosynthesis; 7,8-dihydroneopterin triphosphate biosynthesis; 7,8-dihydroneopterin triphosphate from GTP: step 1/1.</text>
</comment>
<evidence type="ECO:0000259" key="7">
    <source>
        <dbReference type="Pfam" id="PF01227"/>
    </source>
</evidence>
<dbReference type="GO" id="GO:0006729">
    <property type="term" value="P:tetrahydrobiopterin biosynthetic process"/>
    <property type="evidence" value="ECO:0007669"/>
    <property type="project" value="TreeGrafter"/>
</dbReference>
<dbReference type="GO" id="GO:0006730">
    <property type="term" value="P:one-carbon metabolic process"/>
    <property type="evidence" value="ECO:0007669"/>
    <property type="project" value="UniProtKB-UniRule"/>
</dbReference>
<accession>A0A1M5EFC3</accession>
<dbReference type="NCBIfam" id="NF006826">
    <property type="entry name" value="PRK09347.1-3"/>
    <property type="match status" value="1"/>
</dbReference>
<dbReference type="InterPro" id="IPR043133">
    <property type="entry name" value="GTP-CH-I_C/QueF"/>
</dbReference>
<dbReference type="Pfam" id="PF01227">
    <property type="entry name" value="GTP_cyclohydroI"/>
    <property type="match status" value="1"/>
</dbReference>
<comment type="catalytic activity">
    <reaction evidence="1 6">
        <text>GTP + H2O = 7,8-dihydroneopterin 3'-triphosphate + formate + H(+)</text>
        <dbReference type="Rhea" id="RHEA:17473"/>
        <dbReference type="ChEBI" id="CHEBI:15377"/>
        <dbReference type="ChEBI" id="CHEBI:15378"/>
        <dbReference type="ChEBI" id="CHEBI:15740"/>
        <dbReference type="ChEBI" id="CHEBI:37565"/>
        <dbReference type="ChEBI" id="CHEBI:58462"/>
        <dbReference type="EC" id="3.5.4.16"/>
    </reaction>
</comment>
<dbReference type="STRING" id="271157.SAMN05444396_101350"/>
<evidence type="ECO:0000256" key="3">
    <source>
        <dbReference type="ARBA" id="ARBA00008085"/>
    </source>
</evidence>